<evidence type="ECO:0000313" key="1">
    <source>
        <dbReference type="EMBL" id="GBP04361.1"/>
    </source>
</evidence>
<comment type="caution">
    <text evidence="1">The sequence shown here is derived from an EMBL/GenBank/DDBJ whole genome shotgun (WGS) entry which is preliminary data.</text>
</comment>
<name>A0A4C1STI7_EUMVA</name>
<sequence>MLVAGVDDPAARTILSSKPLRHAATLVPYVAQGEAGPDYRGREENIYFPHDLYSWVAYLYQRKPNRGYGRRGFYRMTRRTGDLVLVSYHHP</sequence>
<dbReference type="EMBL" id="BGZK01000013">
    <property type="protein sequence ID" value="GBP04361.1"/>
    <property type="molecule type" value="Genomic_DNA"/>
</dbReference>
<organism evidence="1 2">
    <name type="scientific">Eumeta variegata</name>
    <name type="common">Bagworm moth</name>
    <name type="synonym">Eumeta japonica</name>
    <dbReference type="NCBI Taxonomy" id="151549"/>
    <lineage>
        <taxon>Eukaryota</taxon>
        <taxon>Metazoa</taxon>
        <taxon>Ecdysozoa</taxon>
        <taxon>Arthropoda</taxon>
        <taxon>Hexapoda</taxon>
        <taxon>Insecta</taxon>
        <taxon>Pterygota</taxon>
        <taxon>Neoptera</taxon>
        <taxon>Endopterygota</taxon>
        <taxon>Lepidoptera</taxon>
        <taxon>Glossata</taxon>
        <taxon>Ditrysia</taxon>
        <taxon>Tineoidea</taxon>
        <taxon>Psychidae</taxon>
        <taxon>Oiketicinae</taxon>
        <taxon>Eumeta</taxon>
    </lineage>
</organism>
<dbReference type="Proteomes" id="UP000299102">
    <property type="component" value="Unassembled WGS sequence"/>
</dbReference>
<reference evidence="1 2" key="1">
    <citation type="journal article" date="2019" name="Commun. Biol.">
        <title>The bagworm genome reveals a unique fibroin gene that provides high tensile strength.</title>
        <authorList>
            <person name="Kono N."/>
            <person name="Nakamura H."/>
            <person name="Ohtoshi R."/>
            <person name="Tomita M."/>
            <person name="Numata K."/>
            <person name="Arakawa K."/>
        </authorList>
    </citation>
    <scope>NUCLEOTIDE SEQUENCE [LARGE SCALE GENOMIC DNA]</scope>
</reference>
<proteinExistence type="predicted"/>
<gene>
    <name evidence="1" type="ORF">EVAR_6557_1</name>
</gene>
<keyword evidence="2" id="KW-1185">Reference proteome</keyword>
<dbReference type="AlphaFoldDB" id="A0A4C1STI7"/>
<accession>A0A4C1STI7</accession>
<evidence type="ECO:0000313" key="2">
    <source>
        <dbReference type="Proteomes" id="UP000299102"/>
    </source>
</evidence>
<protein>
    <submittedName>
        <fullName evidence="1">Uncharacterized protein</fullName>
    </submittedName>
</protein>